<keyword evidence="2 8" id="KW-0645">Protease</keyword>
<feature type="region of interest" description="Disordered" evidence="6">
    <location>
        <begin position="164"/>
        <end position="185"/>
    </location>
</feature>
<dbReference type="InterPro" id="IPR054613">
    <property type="entry name" value="Peptidase_S78_dom"/>
</dbReference>
<accession>A0A8S5PMG5</accession>
<evidence type="ECO:0000256" key="1">
    <source>
        <dbReference type="ARBA" id="ARBA00022612"/>
    </source>
</evidence>
<name>A0A8S5PMG5_9CAUD</name>
<organism evidence="8">
    <name type="scientific">Siphoviridae sp. ctbLB3</name>
    <dbReference type="NCBI Taxonomy" id="2825565"/>
    <lineage>
        <taxon>Viruses</taxon>
        <taxon>Duplodnaviria</taxon>
        <taxon>Heunggongvirae</taxon>
        <taxon>Uroviricota</taxon>
        <taxon>Caudoviricetes</taxon>
    </lineage>
</organism>
<keyword evidence="3" id="KW-0378">Hydrolase</keyword>
<proteinExistence type="predicted"/>
<evidence type="ECO:0000313" key="8">
    <source>
        <dbReference type="EMBL" id="DAE07952.1"/>
    </source>
</evidence>
<dbReference type="GO" id="GO:0006508">
    <property type="term" value="P:proteolysis"/>
    <property type="evidence" value="ECO:0007669"/>
    <property type="project" value="UniProtKB-KW"/>
</dbReference>
<keyword evidence="1" id="KW-1188">Viral release from host cell</keyword>
<dbReference type="Pfam" id="PF04586">
    <property type="entry name" value="Peptidase_S78"/>
    <property type="match status" value="1"/>
</dbReference>
<dbReference type="GO" id="GO:0046797">
    <property type="term" value="P:viral procapsid maturation"/>
    <property type="evidence" value="ECO:0007669"/>
    <property type="project" value="UniProtKB-KW"/>
</dbReference>
<dbReference type="GO" id="GO:0008233">
    <property type="term" value="F:peptidase activity"/>
    <property type="evidence" value="ECO:0007669"/>
    <property type="project" value="UniProtKB-KW"/>
</dbReference>
<protein>
    <submittedName>
        <fullName evidence="8">Prohead serine protease</fullName>
    </submittedName>
</protein>
<feature type="domain" description="Prohead serine protease" evidence="7">
    <location>
        <begin position="25"/>
        <end position="157"/>
    </location>
</feature>
<sequence>MGDTMNQYTKAYGKFELKEASENSDQRIIKGIATTQTLDRDGDIVEPSGAEFALPIPFLWQHQRDKPIGEVVAASVTDKGIEVEIHLAQINESGKLKERLDEAWQSIKSGLVKGLSIGFRGKEYAYTESGIHFTKWDWHELSAVTIPANSEATITAIKAAALGQPEKQSDPLSPPTAAETAPTKAQSEAPASFFLTVKLPIIGQGVKL</sequence>
<keyword evidence="5" id="KW-1273">Viral capsid maturation</keyword>
<evidence type="ECO:0000256" key="3">
    <source>
        <dbReference type="ARBA" id="ARBA00022801"/>
    </source>
</evidence>
<reference evidence="8" key="1">
    <citation type="journal article" date="2021" name="Proc. Natl. Acad. Sci. U.S.A.">
        <title>A Catalog of Tens of Thousands of Viruses from Human Metagenomes Reveals Hidden Associations with Chronic Diseases.</title>
        <authorList>
            <person name="Tisza M.J."/>
            <person name="Buck C.B."/>
        </authorList>
    </citation>
    <scope>NUCLEOTIDE SEQUENCE</scope>
    <source>
        <strain evidence="8">CtbLB3</strain>
    </source>
</reference>
<keyword evidence="4" id="KW-0118">Viral capsid assembly</keyword>
<evidence type="ECO:0000256" key="2">
    <source>
        <dbReference type="ARBA" id="ARBA00022670"/>
    </source>
</evidence>
<evidence type="ECO:0000256" key="5">
    <source>
        <dbReference type="ARBA" id="ARBA00023045"/>
    </source>
</evidence>
<evidence type="ECO:0000259" key="7">
    <source>
        <dbReference type="Pfam" id="PF04586"/>
    </source>
</evidence>
<evidence type="ECO:0000256" key="4">
    <source>
        <dbReference type="ARBA" id="ARBA00022950"/>
    </source>
</evidence>
<evidence type="ECO:0000256" key="6">
    <source>
        <dbReference type="SAM" id="MobiDB-lite"/>
    </source>
</evidence>
<dbReference type="EMBL" id="BK015460">
    <property type="protein sequence ID" value="DAE07952.1"/>
    <property type="molecule type" value="Genomic_DNA"/>
</dbReference>